<name>A0ABW4YDH9_9GAMM</name>
<dbReference type="InterPro" id="IPR023214">
    <property type="entry name" value="HAD_sf"/>
</dbReference>
<proteinExistence type="predicted"/>
<sequence length="252" mass="28334">MRTLVFLDLDDTLFQSRPKCPPDEDPYPVAYLKDGSAHSFMTEGQRAFWRLLDGNATLIPTTARDQGALRRVDLPFRSWSIIDYGGVILDPQGDPDARWMERMHSVSGEAIDALSGLLDTAESLVARLDLSVRIRIIEDYGLPFYLVAKYRSGRSADLDRLQHEVIQPWVSARQDRYHLHRNANNLAVLPARLGKEHAVRYLIERLRESGEAIMSIGVGDSLIDGAFMAACDYAITPRGSQIFDATLGRFAR</sequence>
<protein>
    <submittedName>
        <fullName evidence="1">Haloacid dehalogenase</fullName>
    </submittedName>
</protein>
<gene>
    <name evidence="1" type="ORF">ACFSJC_17620</name>
</gene>
<dbReference type="Gene3D" id="3.40.50.1000">
    <property type="entry name" value="HAD superfamily/HAD-like"/>
    <property type="match status" value="1"/>
</dbReference>
<evidence type="ECO:0000313" key="1">
    <source>
        <dbReference type="EMBL" id="MFD2113670.1"/>
    </source>
</evidence>
<reference evidence="2" key="1">
    <citation type="journal article" date="2019" name="Int. J. Syst. Evol. Microbiol.">
        <title>The Global Catalogue of Microorganisms (GCM) 10K type strain sequencing project: providing services to taxonomists for standard genome sequencing and annotation.</title>
        <authorList>
            <consortium name="The Broad Institute Genomics Platform"/>
            <consortium name="The Broad Institute Genome Sequencing Center for Infectious Disease"/>
            <person name="Wu L."/>
            <person name="Ma J."/>
        </authorList>
    </citation>
    <scope>NUCLEOTIDE SEQUENCE [LARGE SCALE GENOMIC DNA]</scope>
    <source>
        <strain evidence="2">KACC 12597</strain>
    </source>
</reference>
<dbReference type="Proteomes" id="UP001597337">
    <property type="component" value="Unassembled WGS sequence"/>
</dbReference>
<evidence type="ECO:0000313" key="2">
    <source>
        <dbReference type="Proteomes" id="UP001597337"/>
    </source>
</evidence>
<accession>A0ABW4YDH9</accession>
<keyword evidence="2" id="KW-1185">Reference proteome</keyword>
<dbReference type="InterPro" id="IPR036412">
    <property type="entry name" value="HAD-like_sf"/>
</dbReference>
<dbReference type="SUPFAM" id="SSF56784">
    <property type="entry name" value="HAD-like"/>
    <property type="match status" value="1"/>
</dbReference>
<dbReference type="RefSeq" id="WP_386028500.1">
    <property type="nucleotide sequence ID" value="NZ_JBHUHX010000052.1"/>
</dbReference>
<comment type="caution">
    <text evidence="1">The sequence shown here is derived from an EMBL/GenBank/DDBJ whole genome shotgun (WGS) entry which is preliminary data.</text>
</comment>
<dbReference type="InterPro" id="IPR024197">
    <property type="entry name" value="TPP-like"/>
</dbReference>
<dbReference type="PIRSF" id="PIRSF030802">
    <property type="entry name" value="UCP030802"/>
    <property type="match status" value="1"/>
</dbReference>
<organism evidence="1 2">
    <name type="scientific">Thiorhodococcus fuscus</name>
    <dbReference type="NCBI Taxonomy" id="527200"/>
    <lineage>
        <taxon>Bacteria</taxon>
        <taxon>Pseudomonadati</taxon>
        <taxon>Pseudomonadota</taxon>
        <taxon>Gammaproteobacteria</taxon>
        <taxon>Chromatiales</taxon>
        <taxon>Chromatiaceae</taxon>
        <taxon>Thiorhodococcus</taxon>
    </lineage>
</organism>
<dbReference type="EMBL" id="JBHUHX010000052">
    <property type="protein sequence ID" value="MFD2113670.1"/>
    <property type="molecule type" value="Genomic_DNA"/>
</dbReference>